<proteinExistence type="predicted"/>
<evidence type="ECO:0000313" key="1">
    <source>
        <dbReference type="EMBL" id="RRT39507.1"/>
    </source>
</evidence>
<gene>
    <name evidence="1" type="ORF">B296_00052969</name>
</gene>
<accession>A0A426XJ61</accession>
<protein>
    <submittedName>
        <fullName evidence="1">Uncharacterized protein</fullName>
    </submittedName>
</protein>
<organism evidence="1 2">
    <name type="scientific">Ensete ventricosum</name>
    <name type="common">Abyssinian banana</name>
    <name type="synonym">Musa ensete</name>
    <dbReference type="NCBI Taxonomy" id="4639"/>
    <lineage>
        <taxon>Eukaryota</taxon>
        <taxon>Viridiplantae</taxon>
        <taxon>Streptophyta</taxon>
        <taxon>Embryophyta</taxon>
        <taxon>Tracheophyta</taxon>
        <taxon>Spermatophyta</taxon>
        <taxon>Magnoliopsida</taxon>
        <taxon>Liliopsida</taxon>
        <taxon>Zingiberales</taxon>
        <taxon>Musaceae</taxon>
        <taxon>Ensete</taxon>
    </lineage>
</organism>
<comment type="caution">
    <text evidence="1">The sequence shown here is derived from an EMBL/GenBank/DDBJ whole genome shotgun (WGS) entry which is preliminary data.</text>
</comment>
<dbReference type="EMBL" id="AMZH03020116">
    <property type="protein sequence ID" value="RRT39507.1"/>
    <property type="molecule type" value="Genomic_DNA"/>
</dbReference>
<name>A0A426XJ61_ENSVE</name>
<dbReference type="AlphaFoldDB" id="A0A426XJ61"/>
<dbReference type="Proteomes" id="UP000287651">
    <property type="component" value="Unassembled WGS sequence"/>
</dbReference>
<sequence>MTTVNFDNDVNLVEKEVICVVNRGEDLTAIDFDGNVSLTEKEVVVLSNPLAEVSIVGLNVEKLALFFYDRLELLKKQAAARVSRPTIAMQWVCQQLHSLGLEDDVVVVGNQEKGQPLGWEGAPEGVSHEEMTMARDVEIEASEHGKNHRHIAGEDGAGSGGNFPVGITGSAHAAVCDEEEGGVGGLQRWIEGGWRERGWKKKKIVALFLSGNRASQESTSGCGCGQQRQNRQLIGAWLTDLVGSVRGVGDRVRQRMKSGEKSAPAAASGLEDDVAAVGKQGKGRSRLGGCGQSLLWRIHRSPRARRRRRWWSNASAAVSSLPEMLAAEAEIWKVATGAASSAVGKGHGARLTARGLRRWFGRWQTEEEYFAEESTGGGSRKALIP</sequence>
<reference evidence="1 2" key="1">
    <citation type="journal article" date="2014" name="Agronomy (Basel)">
        <title>A Draft Genome Sequence for Ensete ventricosum, the Drought-Tolerant Tree Against Hunger.</title>
        <authorList>
            <person name="Harrison J."/>
            <person name="Moore K.A."/>
            <person name="Paszkiewicz K."/>
            <person name="Jones T."/>
            <person name="Grant M."/>
            <person name="Ambacheew D."/>
            <person name="Muzemil S."/>
            <person name="Studholme D.J."/>
        </authorList>
    </citation>
    <scope>NUCLEOTIDE SEQUENCE [LARGE SCALE GENOMIC DNA]</scope>
</reference>
<evidence type="ECO:0000313" key="2">
    <source>
        <dbReference type="Proteomes" id="UP000287651"/>
    </source>
</evidence>